<evidence type="ECO:0000259" key="16">
    <source>
        <dbReference type="Pfam" id="PF20658"/>
    </source>
</evidence>
<keyword evidence="19" id="KW-1185">Reference proteome</keyword>
<feature type="binding site" evidence="10">
    <location>
        <position position="456"/>
    </location>
    <ligand>
        <name>Mg(2+)</name>
        <dbReference type="ChEBI" id="CHEBI:18420"/>
    </ligand>
</feature>
<dbReference type="Pfam" id="PF20659">
    <property type="entry name" value="MS_C"/>
    <property type="match status" value="1"/>
</dbReference>
<keyword evidence="2 10" id="KW-0329">Glyoxylate bypass</keyword>
<dbReference type="InterPro" id="IPR046363">
    <property type="entry name" value="MS_N_TIM-barrel_dom"/>
</dbReference>
<dbReference type="InterPro" id="IPR048355">
    <property type="entry name" value="MS_C"/>
</dbReference>
<comment type="caution">
    <text evidence="18">The sequence shown here is derived from an EMBL/GenBank/DDBJ whole genome shotgun (WGS) entry which is preliminary data.</text>
</comment>
<feature type="domain" description="Malate synthase G alpha-beta insertion" evidence="16">
    <location>
        <begin position="156"/>
        <end position="230"/>
    </location>
</feature>
<feature type="binding site" evidence="10">
    <location>
        <begin position="122"/>
        <end position="123"/>
    </location>
    <ligand>
        <name>acetyl-CoA</name>
        <dbReference type="ChEBI" id="CHEBI:57288"/>
    </ligand>
</feature>
<comment type="catalytic activity">
    <reaction evidence="9 10 12">
        <text>glyoxylate + acetyl-CoA + H2O = (S)-malate + CoA + H(+)</text>
        <dbReference type="Rhea" id="RHEA:18181"/>
        <dbReference type="ChEBI" id="CHEBI:15377"/>
        <dbReference type="ChEBI" id="CHEBI:15378"/>
        <dbReference type="ChEBI" id="CHEBI:15589"/>
        <dbReference type="ChEBI" id="CHEBI:36655"/>
        <dbReference type="ChEBI" id="CHEBI:57287"/>
        <dbReference type="ChEBI" id="CHEBI:57288"/>
        <dbReference type="EC" id="2.3.3.9"/>
    </reaction>
</comment>
<dbReference type="Proteomes" id="UP001500842">
    <property type="component" value="Unassembled WGS sequence"/>
</dbReference>
<comment type="pathway">
    <text evidence="10 12">Carbohydrate metabolism; glyoxylate cycle; (S)-malate from isocitrate: step 2/2.</text>
</comment>
<dbReference type="InterPro" id="IPR006253">
    <property type="entry name" value="Malate_synthG"/>
</dbReference>
<evidence type="ECO:0000256" key="13">
    <source>
        <dbReference type="SAM" id="MobiDB-lite"/>
    </source>
</evidence>
<feature type="domain" description="Malate synthase TIM barrel" evidence="14">
    <location>
        <begin position="333"/>
        <end position="574"/>
    </location>
</feature>
<dbReference type="Gene3D" id="1.20.1220.12">
    <property type="entry name" value="Malate synthase, domain III"/>
    <property type="match status" value="1"/>
</dbReference>
<evidence type="ECO:0000313" key="18">
    <source>
        <dbReference type="EMBL" id="GAA1544831.1"/>
    </source>
</evidence>
<dbReference type="PANTHER" id="PTHR42739:SF1">
    <property type="entry name" value="MALATE SYNTHASE G"/>
    <property type="match status" value="1"/>
</dbReference>
<evidence type="ECO:0000259" key="15">
    <source>
        <dbReference type="Pfam" id="PF20656"/>
    </source>
</evidence>
<dbReference type="InterPro" id="IPR044856">
    <property type="entry name" value="Malate_synth_C_sf"/>
</dbReference>
<feature type="active site" description="Proton acceptor" evidence="10">
    <location>
        <position position="336"/>
    </location>
</feature>
<feature type="domain" description="Malate synthase N-terminal" evidence="15">
    <location>
        <begin position="16"/>
        <end position="68"/>
    </location>
</feature>
<feature type="binding site" evidence="10">
    <location>
        <position position="308"/>
    </location>
    <ligand>
        <name>acetyl-CoA</name>
        <dbReference type="ChEBI" id="CHEBI:57288"/>
    </ligand>
</feature>
<comment type="subunit">
    <text evidence="10">Monomer.</text>
</comment>
<feature type="modified residue" description="Cysteine sulfenic acid (-SOH)" evidence="10">
    <location>
        <position position="613"/>
    </location>
</feature>
<feature type="active site" description="Proton donor" evidence="10">
    <location>
        <position position="627"/>
    </location>
</feature>
<keyword evidence="8 10" id="KW-0558">Oxidation</keyword>
<dbReference type="Pfam" id="PF20656">
    <property type="entry name" value="MS_N"/>
    <property type="match status" value="1"/>
</dbReference>
<dbReference type="EMBL" id="BAAAOR010000040">
    <property type="protein sequence ID" value="GAA1544831.1"/>
    <property type="molecule type" value="Genomic_DNA"/>
</dbReference>
<evidence type="ECO:0000256" key="1">
    <source>
        <dbReference type="ARBA" id="ARBA00001946"/>
    </source>
</evidence>
<dbReference type="PANTHER" id="PTHR42739">
    <property type="entry name" value="MALATE SYNTHASE G"/>
    <property type="match status" value="1"/>
</dbReference>
<evidence type="ECO:0000256" key="12">
    <source>
        <dbReference type="RuleBase" id="RU003572"/>
    </source>
</evidence>
<evidence type="ECO:0000256" key="8">
    <source>
        <dbReference type="ARBA" id="ARBA00023097"/>
    </source>
</evidence>
<evidence type="ECO:0000259" key="17">
    <source>
        <dbReference type="Pfam" id="PF20659"/>
    </source>
</evidence>
<keyword evidence="5 10" id="KW-0808">Transferase</keyword>
<comment type="cofactor">
    <cofactor evidence="1 10">
        <name>Mg(2+)</name>
        <dbReference type="ChEBI" id="CHEBI:18420"/>
    </cofactor>
</comment>
<evidence type="ECO:0000256" key="3">
    <source>
        <dbReference type="ARBA" id="ARBA00022490"/>
    </source>
</evidence>
<keyword evidence="3 10" id="KW-0963">Cytoplasm</keyword>
<feature type="binding site" evidence="10">
    <location>
        <position position="428"/>
    </location>
    <ligand>
        <name>Mg(2+)</name>
        <dbReference type="ChEBI" id="CHEBI:18420"/>
    </ligand>
</feature>
<evidence type="ECO:0000256" key="2">
    <source>
        <dbReference type="ARBA" id="ARBA00022435"/>
    </source>
</evidence>
<protein>
    <recommendedName>
        <fullName evidence="10 11">Malate synthase G</fullName>
        <ecNumber evidence="10 11">2.3.3.9</ecNumber>
    </recommendedName>
</protein>
<feature type="binding site" evidence="10">
    <location>
        <position position="428"/>
    </location>
    <ligand>
        <name>glyoxylate</name>
        <dbReference type="ChEBI" id="CHEBI:36655"/>
    </ligand>
</feature>
<sequence>MQRASVHGLSVAPELFAFVTEEALPGTGLDADRFWREAASLVEELAPRIRAALARREELQADLDRYHAEGDGDAPEAYVEHLRAIGYLVDEPADFTISTSQVDDEIASIAGPQLIVPVLNARYALNAANARWGSLYDALYGTDAIDAGDRDHPGGYDPVRGAAVIARARQFLDEAVPLASGSHAEATAYTVVDGHLAVETAAGSAALSDPAAFAGYQGSADSPTAILLRHHGLHLELRIDREHPVGATDGAGVCDVVLESAVTTIVDLEDSVAAVDAADKVSAYRNWLGLMRGTLRESVTKDGRTFVRAMNGPRTYTSPDGGSPVVLPGRALLLVRQVGHLMTTDAILDAQGRQVPEGIVDALMTGLGSLHDLRGDRAGGNSRAGSAYVVKPKLHGPDEVALACEILARTEQALDLPDLTFKLGIMDEERRTSANLAACIHAARDRVAFINTGFLDRTGDEMHTSMLAGPMPRKGAMKDQTWIRAYEQRNVEIGLACGFRGRAQIGKGMWAAPDSMAAMLEQKIGHPLAGASCAWVPSPTAATLHALHYHAVDVHARQDELAGQRTATLEQLLTIPLGDPAEWDDAARRAELDNNVQGILGYVVRWVDQGIGCSKVPDLSGTPLMEDRATCRISAQHVANWVHHRVVTVAEVDESLRRMARVVDEQNAGDPAYRPMAPTYDGEAFSAARELIIDGRGQPSGYTEPILHRRRLAQKTDEKGASR</sequence>
<feature type="binding site" evidence="10">
    <location>
        <position position="336"/>
    </location>
    <ligand>
        <name>glyoxylate</name>
        <dbReference type="ChEBI" id="CHEBI:36655"/>
    </ligand>
</feature>
<comment type="similarity">
    <text evidence="10 12">Belongs to the malate synthase family. GlcB subfamily.</text>
</comment>
<keyword evidence="4 10" id="KW-0816">Tricarboxylic acid cycle</keyword>
<reference evidence="18 19" key="1">
    <citation type="journal article" date="2019" name="Int. J. Syst. Evol. Microbiol.">
        <title>The Global Catalogue of Microorganisms (GCM) 10K type strain sequencing project: providing services to taxonomists for standard genome sequencing and annotation.</title>
        <authorList>
            <consortium name="The Broad Institute Genomics Platform"/>
            <consortium name="The Broad Institute Genome Sequencing Center for Infectious Disease"/>
            <person name="Wu L."/>
            <person name="Ma J."/>
        </authorList>
    </citation>
    <scope>NUCLEOTIDE SEQUENCE [LARGE SCALE GENOMIC DNA]</scope>
    <source>
        <strain evidence="18 19">JCM 14942</strain>
    </source>
</reference>
<feature type="domain" description="Malate synthase C-terminal" evidence="17">
    <location>
        <begin position="589"/>
        <end position="678"/>
    </location>
</feature>
<dbReference type="Pfam" id="PF01274">
    <property type="entry name" value="MS_TIM-barrel"/>
    <property type="match status" value="1"/>
</dbReference>
<evidence type="ECO:0000256" key="7">
    <source>
        <dbReference type="ARBA" id="ARBA00022842"/>
    </source>
</evidence>
<evidence type="ECO:0000256" key="9">
    <source>
        <dbReference type="ARBA" id="ARBA00047918"/>
    </source>
</evidence>
<feature type="binding site" evidence="10">
    <location>
        <position position="271"/>
    </location>
    <ligand>
        <name>acetyl-CoA</name>
        <dbReference type="ChEBI" id="CHEBI:57288"/>
    </ligand>
</feature>
<feature type="binding site" evidence="10">
    <location>
        <position position="537"/>
    </location>
    <ligand>
        <name>acetyl-CoA</name>
        <dbReference type="ChEBI" id="CHEBI:57288"/>
    </ligand>
</feature>
<evidence type="ECO:0000256" key="4">
    <source>
        <dbReference type="ARBA" id="ARBA00022532"/>
    </source>
</evidence>
<dbReference type="SUPFAM" id="SSF51645">
    <property type="entry name" value="Malate synthase G"/>
    <property type="match status" value="1"/>
</dbReference>
<dbReference type="RefSeq" id="WP_141006925.1">
    <property type="nucleotide sequence ID" value="NZ_BAAAOR010000040.1"/>
</dbReference>
<comment type="caution">
    <text evidence="10">Lacks conserved residue(s) required for the propagation of feature annotation.</text>
</comment>
<comment type="function">
    <text evidence="10">Involved in the glycolate utilization. Catalyzes the condensation and subsequent hydrolysis of acetyl-coenzyme A (acetyl-CoA) and glyoxylate to form malate and CoA.</text>
</comment>
<name>A0ABN2BPR1_9ACTN</name>
<feature type="compositionally biased region" description="Basic and acidic residues" evidence="13">
    <location>
        <begin position="714"/>
        <end position="723"/>
    </location>
</feature>
<proteinExistence type="inferred from homology"/>
<organism evidence="18 19">
    <name type="scientific">Nocardioides humi</name>
    <dbReference type="NCBI Taxonomy" id="449461"/>
    <lineage>
        <taxon>Bacteria</taxon>
        <taxon>Bacillati</taxon>
        <taxon>Actinomycetota</taxon>
        <taxon>Actinomycetes</taxon>
        <taxon>Propionibacteriales</taxon>
        <taxon>Nocardioidaceae</taxon>
        <taxon>Nocardioides</taxon>
    </lineage>
</organism>
<feature type="region of interest" description="Disordered" evidence="13">
    <location>
        <begin position="697"/>
        <end position="723"/>
    </location>
</feature>
<dbReference type="InterPro" id="IPR001465">
    <property type="entry name" value="Malate_synthase_TIM"/>
</dbReference>
<keyword evidence="6 10" id="KW-0479">Metal-binding</keyword>
<evidence type="ECO:0000256" key="5">
    <source>
        <dbReference type="ARBA" id="ARBA00022679"/>
    </source>
</evidence>
<dbReference type="EC" id="2.3.3.9" evidence="10 11"/>
<dbReference type="InterPro" id="IPR011076">
    <property type="entry name" value="Malate_synth_sf"/>
</dbReference>
<dbReference type="NCBIfam" id="NF002825">
    <property type="entry name" value="PRK02999.1"/>
    <property type="match status" value="1"/>
</dbReference>
<evidence type="ECO:0000259" key="14">
    <source>
        <dbReference type="Pfam" id="PF01274"/>
    </source>
</evidence>
<accession>A0ABN2BPR1</accession>
<dbReference type="Gene3D" id="3.20.20.360">
    <property type="entry name" value="Malate synthase, domain 3"/>
    <property type="match status" value="2"/>
</dbReference>
<keyword evidence="7 10" id="KW-0460">Magnesium</keyword>
<comment type="subcellular location">
    <subcellularLocation>
        <location evidence="10 12">Cytoplasm</location>
    </subcellularLocation>
</comment>
<feature type="binding site" evidence="10">
    <location>
        <begin position="453"/>
        <end position="456"/>
    </location>
    <ligand>
        <name>glyoxylate</name>
        <dbReference type="ChEBI" id="CHEBI:36655"/>
    </ligand>
</feature>
<dbReference type="InterPro" id="IPR048357">
    <property type="entry name" value="MSG_insertion"/>
</dbReference>
<evidence type="ECO:0000256" key="10">
    <source>
        <dbReference type="HAMAP-Rule" id="MF_00641"/>
    </source>
</evidence>
<dbReference type="InterPro" id="IPR048356">
    <property type="entry name" value="MS_N"/>
</dbReference>
<evidence type="ECO:0000313" key="19">
    <source>
        <dbReference type="Proteomes" id="UP001500842"/>
    </source>
</evidence>
<dbReference type="HAMAP" id="MF_00641">
    <property type="entry name" value="Malate_synth_G"/>
    <property type="match status" value="1"/>
</dbReference>
<gene>
    <name evidence="10" type="primary">glcB</name>
    <name evidence="18" type="ORF">GCM10009788_54120</name>
</gene>
<evidence type="ECO:0000256" key="6">
    <source>
        <dbReference type="ARBA" id="ARBA00022723"/>
    </source>
</evidence>
<dbReference type="Pfam" id="PF20658">
    <property type="entry name" value="MSG_insertion"/>
    <property type="match status" value="1"/>
</dbReference>
<evidence type="ECO:0000256" key="11">
    <source>
        <dbReference type="NCBIfam" id="TIGR01345"/>
    </source>
</evidence>
<dbReference type="NCBIfam" id="TIGR01345">
    <property type="entry name" value="malate_syn_G"/>
    <property type="match status" value="1"/>
</dbReference>